<dbReference type="PANTHER" id="PTHR43071:SF1">
    <property type="entry name" value="2-AMINO-4-HYDROXY-6-HYDROXYMETHYLDIHYDROPTERIDINE PYROPHOSPHOKINASE"/>
    <property type="match status" value="1"/>
</dbReference>
<dbReference type="NCBIfam" id="TIGR01498">
    <property type="entry name" value="folK"/>
    <property type="match status" value="1"/>
</dbReference>
<keyword evidence="4" id="KW-0808">Transferase</keyword>
<dbReference type="PANTHER" id="PTHR43071">
    <property type="entry name" value="2-AMINO-4-HYDROXY-6-HYDROXYMETHYLDIHYDROPTERIDINE PYROPHOSPHOKINASE"/>
    <property type="match status" value="1"/>
</dbReference>
<dbReference type="Proteomes" id="UP000240542">
    <property type="component" value="Unassembled WGS sequence"/>
</dbReference>
<evidence type="ECO:0000256" key="6">
    <source>
        <dbReference type="ARBA" id="ARBA00022777"/>
    </source>
</evidence>
<dbReference type="AlphaFoldDB" id="A0A2P8D109"/>
<dbReference type="RefSeq" id="WP_106585684.1">
    <property type="nucleotide sequence ID" value="NZ_PYGA01000021.1"/>
</dbReference>
<evidence type="ECO:0000313" key="10">
    <source>
        <dbReference type="EMBL" id="PSK90898.1"/>
    </source>
</evidence>
<keyword evidence="6 10" id="KW-0418">Kinase</keyword>
<evidence type="ECO:0000259" key="9">
    <source>
        <dbReference type="PROSITE" id="PS00794"/>
    </source>
</evidence>
<evidence type="ECO:0000256" key="5">
    <source>
        <dbReference type="ARBA" id="ARBA00022741"/>
    </source>
</evidence>
<dbReference type="PROSITE" id="PS00794">
    <property type="entry name" value="HPPK"/>
    <property type="match status" value="1"/>
</dbReference>
<keyword evidence="5" id="KW-0547">Nucleotide-binding</keyword>
<keyword evidence="7" id="KW-0067">ATP-binding</keyword>
<dbReference type="InterPro" id="IPR035907">
    <property type="entry name" value="Hppk_sf"/>
</dbReference>
<keyword evidence="8" id="KW-0289">Folate biosynthesis</keyword>
<dbReference type="GO" id="GO:0046654">
    <property type="term" value="P:tetrahydrofolate biosynthetic process"/>
    <property type="evidence" value="ECO:0007669"/>
    <property type="project" value="UniProtKB-UniPathway"/>
</dbReference>
<dbReference type="SUPFAM" id="SSF55083">
    <property type="entry name" value="6-hydroxymethyl-7,8-dihydropterin pyrophosphokinase, HPPK"/>
    <property type="match status" value="1"/>
</dbReference>
<dbReference type="EC" id="2.7.6.3" evidence="3"/>
<dbReference type="EMBL" id="PYGA01000021">
    <property type="protein sequence ID" value="PSK90898.1"/>
    <property type="molecule type" value="Genomic_DNA"/>
</dbReference>
<accession>A0A2P8D109</accession>
<comment type="caution">
    <text evidence="10">The sequence shown here is derived from an EMBL/GenBank/DDBJ whole genome shotgun (WGS) entry which is preliminary data.</text>
</comment>
<comment type="catalytic activity">
    <reaction evidence="1">
        <text>6-hydroxymethyl-7,8-dihydropterin + ATP = (7,8-dihydropterin-6-yl)methyl diphosphate + AMP + H(+)</text>
        <dbReference type="Rhea" id="RHEA:11412"/>
        <dbReference type="ChEBI" id="CHEBI:15378"/>
        <dbReference type="ChEBI" id="CHEBI:30616"/>
        <dbReference type="ChEBI" id="CHEBI:44841"/>
        <dbReference type="ChEBI" id="CHEBI:72950"/>
        <dbReference type="ChEBI" id="CHEBI:456215"/>
        <dbReference type="EC" id="2.7.6.3"/>
    </reaction>
</comment>
<evidence type="ECO:0000256" key="4">
    <source>
        <dbReference type="ARBA" id="ARBA00022679"/>
    </source>
</evidence>
<proteinExistence type="predicted"/>
<name>A0A2P8D109_9ACTN</name>
<evidence type="ECO:0000256" key="7">
    <source>
        <dbReference type="ARBA" id="ARBA00022840"/>
    </source>
</evidence>
<sequence length="173" mass="19498">MPAWDDSHRTVLSVGSNMGERMDNLQGAVDSLFDARGLRFVALSPVYETAPVGGPDQDDYLNLIVIADTLLAPITLLERVKSVEEAFHRVRKVRWGPRTMDIDVVAYGDQTSDDPSLMLPHPRAHERAFVLQPWFDIDPDAVLPVRGPIRDLLAKVHDQDLRRRDDLPIQIPD</sequence>
<reference evidence="10 11" key="1">
    <citation type="submission" date="2018-03" db="EMBL/GenBank/DDBJ databases">
        <title>Genomic Encyclopedia of Archaeal and Bacterial Type Strains, Phase II (KMG-II): from individual species to whole genera.</title>
        <authorList>
            <person name="Goeker M."/>
        </authorList>
    </citation>
    <scope>NUCLEOTIDE SEQUENCE [LARGE SCALE GENOMIC DNA]</scope>
    <source>
        <strain evidence="10 11">DSM 45312</strain>
    </source>
</reference>
<dbReference type="Pfam" id="PF01288">
    <property type="entry name" value="HPPK"/>
    <property type="match status" value="1"/>
</dbReference>
<dbReference type="UniPathway" id="UPA00077">
    <property type="reaction ID" value="UER00155"/>
</dbReference>
<dbReference type="GO" id="GO:0046656">
    <property type="term" value="P:folic acid biosynthetic process"/>
    <property type="evidence" value="ECO:0007669"/>
    <property type="project" value="UniProtKB-KW"/>
</dbReference>
<evidence type="ECO:0000256" key="1">
    <source>
        <dbReference type="ARBA" id="ARBA00000198"/>
    </source>
</evidence>
<protein>
    <recommendedName>
        <fullName evidence="3">2-amino-4-hydroxy-6-hydroxymethyldihydropteridine diphosphokinase</fullName>
        <ecNumber evidence="3">2.7.6.3</ecNumber>
    </recommendedName>
</protein>
<dbReference type="InterPro" id="IPR000550">
    <property type="entry name" value="Hppk"/>
</dbReference>
<evidence type="ECO:0000313" key="11">
    <source>
        <dbReference type="Proteomes" id="UP000240542"/>
    </source>
</evidence>
<keyword evidence="11" id="KW-1185">Reference proteome</keyword>
<gene>
    <name evidence="10" type="ORF">CLV63_12123</name>
</gene>
<evidence type="ECO:0000256" key="2">
    <source>
        <dbReference type="ARBA" id="ARBA00005051"/>
    </source>
</evidence>
<evidence type="ECO:0000256" key="8">
    <source>
        <dbReference type="ARBA" id="ARBA00022909"/>
    </source>
</evidence>
<comment type="pathway">
    <text evidence="2">Cofactor biosynthesis; tetrahydrofolate biosynthesis; 2-amino-4-hydroxy-6-hydroxymethyl-7,8-dihydropteridine diphosphate from 7,8-dihydroneopterin triphosphate: step 4/4.</text>
</comment>
<dbReference type="GO" id="GO:0003848">
    <property type="term" value="F:2-amino-4-hydroxy-6-hydroxymethyldihydropteridine diphosphokinase activity"/>
    <property type="evidence" value="ECO:0007669"/>
    <property type="project" value="UniProtKB-EC"/>
</dbReference>
<feature type="domain" description="7,8-dihydro-6-hydroxymethylpterin-pyrophosphokinase" evidence="9">
    <location>
        <begin position="94"/>
        <end position="105"/>
    </location>
</feature>
<evidence type="ECO:0000256" key="3">
    <source>
        <dbReference type="ARBA" id="ARBA00013253"/>
    </source>
</evidence>
<dbReference type="GO" id="GO:0016301">
    <property type="term" value="F:kinase activity"/>
    <property type="evidence" value="ECO:0007669"/>
    <property type="project" value="UniProtKB-KW"/>
</dbReference>
<dbReference type="CDD" id="cd00483">
    <property type="entry name" value="HPPK"/>
    <property type="match status" value="1"/>
</dbReference>
<dbReference type="GO" id="GO:0005524">
    <property type="term" value="F:ATP binding"/>
    <property type="evidence" value="ECO:0007669"/>
    <property type="project" value="UniProtKB-KW"/>
</dbReference>
<dbReference type="OrthoDB" id="9808041at2"/>
<dbReference type="Gene3D" id="3.30.70.560">
    <property type="entry name" value="7,8-Dihydro-6-hydroxymethylpterin-pyrophosphokinase HPPK"/>
    <property type="match status" value="1"/>
</dbReference>
<organism evidence="10 11">
    <name type="scientific">Murinocardiopsis flavida</name>
    <dbReference type="NCBI Taxonomy" id="645275"/>
    <lineage>
        <taxon>Bacteria</taxon>
        <taxon>Bacillati</taxon>
        <taxon>Actinomycetota</taxon>
        <taxon>Actinomycetes</taxon>
        <taxon>Streptosporangiales</taxon>
        <taxon>Nocardiopsidaceae</taxon>
        <taxon>Murinocardiopsis</taxon>
    </lineage>
</organism>